<dbReference type="InterPro" id="IPR005905">
    <property type="entry name" value="D_ala_D_ala"/>
</dbReference>
<comment type="similarity">
    <text evidence="1 4">Belongs to the D-alanine--D-alanine ligase family.</text>
</comment>
<dbReference type="Gene3D" id="3.30.1490.20">
    <property type="entry name" value="ATP-grasp fold, A domain"/>
    <property type="match status" value="1"/>
</dbReference>
<evidence type="ECO:0000256" key="1">
    <source>
        <dbReference type="ARBA" id="ARBA00010871"/>
    </source>
</evidence>
<comment type="function">
    <text evidence="4">Cell wall formation.</text>
</comment>
<dbReference type="Pfam" id="PF07478">
    <property type="entry name" value="Dala_Dala_lig_C"/>
    <property type="match status" value="1"/>
</dbReference>
<reference evidence="8 9" key="1">
    <citation type="journal article" date="2023" name="bioRxiv">
        <title>An intranuclear bacterial parasite of deep-sea mussels expresses apoptosis inhibitors acquired from its host.</title>
        <authorList>
            <person name="Gonzalez Porras M.A."/>
            <person name="Assie A."/>
            <person name="Tietjen M."/>
            <person name="Violette M."/>
            <person name="Kleiner M."/>
            <person name="Gruber-Vodicka H."/>
            <person name="Dubilier N."/>
            <person name="Leisch N."/>
        </authorList>
    </citation>
    <scope>NUCLEOTIDE SEQUENCE [LARGE SCALE GENOMIC DNA]</scope>
    <source>
        <strain evidence="8">IAP13</strain>
    </source>
</reference>
<comment type="cofactor">
    <cofactor evidence="5">
        <name>Mg(2+)</name>
        <dbReference type="ChEBI" id="CHEBI:18420"/>
    </cofactor>
    <cofactor evidence="5">
        <name>Mn(2+)</name>
        <dbReference type="ChEBI" id="CHEBI:29035"/>
    </cofactor>
    <text evidence="5">Binds 2 magnesium or manganese ions per subunit.</text>
</comment>
<evidence type="ECO:0000256" key="6">
    <source>
        <dbReference type="PROSITE-ProRule" id="PRU00409"/>
    </source>
</evidence>
<accession>A0AA90SSP1</accession>
<keyword evidence="4" id="KW-0573">Peptidoglycan synthesis</keyword>
<dbReference type="GO" id="GO:0071555">
    <property type="term" value="P:cell wall organization"/>
    <property type="evidence" value="ECO:0007669"/>
    <property type="project" value="UniProtKB-KW"/>
</dbReference>
<keyword evidence="5" id="KW-0464">Manganese</keyword>
<dbReference type="PANTHER" id="PTHR23132:SF23">
    <property type="entry name" value="D-ALANINE--D-ALANINE LIGASE B"/>
    <property type="match status" value="1"/>
</dbReference>
<dbReference type="SUPFAM" id="SSF56059">
    <property type="entry name" value="Glutathione synthetase ATP-binding domain-like"/>
    <property type="match status" value="1"/>
</dbReference>
<dbReference type="PROSITE" id="PS50975">
    <property type="entry name" value="ATP_GRASP"/>
    <property type="match status" value="1"/>
</dbReference>
<dbReference type="InterPro" id="IPR011095">
    <property type="entry name" value="Dala_Dala_lig_C"/>
</dbReference>
<dbReference type="GO" id="GO:0008360">
    <property type="term" value="P:regulation of cell shape"/>
    <property type="evidence" value="ECO:0007669"/>
    <property type="project" value="UniProtKB-KW"/>
</dbReference>
<dbReference type="Proteomes" id="UP001178148">
    <property type="component" value="Unassembled WGS sequence"/>
</dbReference>
<dbReference type="GO" id="GO:0008716">
    <property type="term" value="F:D-alanine-D-alanine ligase activity"/>
    <property type="evidence" value="ECO:0007669"/>
    <property type="project" value="UniProtKB-UniRule"/>
</dbReference>
<evidence type="ECO:0000313" key="9">
    <source>
        <dbReference type="Proteomes" id="UP001178148"/>
    </source>
</evidence>
<dbReference type="InterPro" id="IPR013815">
    <property type="entry name" value="ATP_grasp_subdomain_1"/>
</dbReference>
<name>A0AA90SSP1_9GAMM</name>
<keyword evidence="2 4" id="KW-0436">Ligase</keyword>
<keyword evidence="9" id="KW-1185">Reference proteome</keyword>
<keyword evidence="4" id="KW-0963">Cytoplasm</keyword>
<dbReference type="HAMAP" id="MF_00047">
    <property type="entry name" value="Dala_Dala_lig"/>
    <property type="match status" value="1"/>
</dbReference>
<protein>
    <recommendedName>
        <fullName evidence="4">D-alanine--D-alanine ligase</fullName>
        <ecNumber evidence="4">6.3.2.4</ecNumber>
    </recommendedName>
    <alternativeName>
        <fullName evidence="4">D-Ala-D-Ala ligase</fullName>
    </alternativeName>
    <alternativeName>
        <fullName evidence="4">D-alanylalanine synthetase</fullName>
    </alternativeName>
</protein>
<dbReference type="NCBIfam" id="NF002378">
    <property type="entry name" value="PRK01372.1"/>
    <property type="match status" value="1"/>
</dbReference>
<dbReference type="GO" id="GO:0009252">
    <property type="term" value="P:peptidoglycan biosynthetic process"/>
    <property type="evidence" value="ECO:0007669"/>
    <property type="project" value="UniProtKB-UniRule"/>
</dbReference>
<evidence type="ECO:0000256" key="5">
    <source>
        <dbReference type="PIRSR" id="PIRSR039102-3"/>
    </source>
</evidence>
<dbReference type="NCBIfam" id="TIGR01205">
    <property type="entry name" value="D_ala_D_alaTIGR"/>
    <property type="match status" value="1"/>
</dbReference>
<dbReference type="PIRSF" id="PIRSF039102">
    <property type="entry name" value="Ddl/VanB"/>
    <property type="match status" value="1"/>
</dbReference>
<keyword evidence="5" id="KW-0479">Metal-binding</keyword>
<comment type="catalytic activity">
    <reaction evidence="4">
        <text>2 D-alanine + ATP = D-alanyl-D-alanine + ADP + phosphate + H(+)</text>
        <dbReference type="Rhea" id="RHEA:11224"/>
        <dbReference type="ChEBI" id="CHEBI:15378"/>
        <dbReference type="ChEBI" id="CHEBI:30616"/>
        <dbReference type="ChEBI" id="CHEBI:43474"/>
        <dbReference type="ChEBI" id="CHEBI:57416"/>
        <dbReference type="ChEBI" id="CHEBI:57822"/>
        <dbReference type="ChEBI" id="CHEBI:456216"/>
        <dbReference type="EC" id="6.3.2.4"/>
    </reaction>
</comment>
<evidence type="ECO:0000256" key="2">
    <source>
        <dbReference type="ARBA" id="ARBA00022598"/>
    </source>
</evidence>
<dbReference type="InterPro" id="IPR011761">
    <property type="entry name" value="ATP-grasp"/>
</dbReference>
<dbReference type="Gene3D" id="3.30.470.20">
    <property type="entry name" value="ATP-grasp fold, B domain"/>
    <property type="match status" value="1"/>
</dbReference>
<gene>
    <name evidence="4" type="primary">ddl</name>
    <name evidence="8" type="ORF">QS748_05970</name>
</gene>
<dbReference type="EC" id="6.3.2.4" evidence="4"/>
<keyword evidence="5" id="KW-0460">Magnesium</keyword>
<comment type="caution">
    <text evidence="8">The sequence shown here is derived from an EMBL/GenBank/DDBJ whole genome shotgun (WGS) entry which is preliminary data.</text>
</comment>
<organism evidence="8 9">
    <name type="scientific">Candidatus Endonucleibacter bathymodioli</name>
    <dbReference type="NCBI Taxonomy" id="539814"/>
    <lineage>
        <taxon>Bacteria</taxon>
        <taxon>Pseudomonadati</taxon>
        <taxon>Pseudomonadota</taxon>
        <taxon>Gammaproteobacteria</taxon>
        <taxon>Oceanospirillales</taxon>
        <taxon>Endozoicomonadaceae</taxon>
        <taxon>Candidatus Endonucleibacter</taxon>
    </lineage>
</organism>
<sequence length="330" mass="35972">MPNSNNTVAIVCGGPSPEADVSRLSASRLSPILEKNYDTALMLELDHHLPAQLVKHKVDVVFPVANGLMGEDGALQGLLDIMEIPYVGSNVLGSACSLDKTVAKHILHAAGITLAKGLTIYNHESLDDAAKRCIDYLGTNVIIKPSNQGSGIGVQFADGVANLREKLSNSLTRDQKILVEEFISGREITAGVLDLEETVVLPVTEITTPDDAWYDYVHRYTPGLSEHTIPALLPDSQYRQVQETALKAHQLLGCRDLSRSDFIVPKSGSPVFMELNNLPGMTPTSLFPDGAKAHGILFEDLVCRLVNHALCRGKQQKEKKSTLYWPMPKL</sequence>
<feature type="binding site" evidence="5">
    <location>
        <position position="276"/>
    </location>
    <ligand>
        <name>Mg(2+)</name>
        <dbReference type="ChEBI" id="CHEBI:18420"/>
        <label>2</label>
    </ligand>
</feature>
<dbReference type="PANTHER" id="PTHR23132">
    <property type="entry name" value="D-ALANINE--D-ALANINE LIGASE"/>
    <property type="match status" value="1"/>
</dbReference>
<dbReference type="Gene3D" id="3.40.50.20">
    <property type="match status" value="1"/>
</dbReference>
<comment type="pathway">
    <text evidence="4">Cell wall biogenesis; peptidoglycan biosynthesis.</text>
</comment>
<dbReference type="GO" id="GO:0005524">
    <property type="term" value="F:ATP binding"/>
    <property type="evidence" value="ECO:0007669"/>
    <property type="project" value="UniProtKB-UniRule"/>
</dbReference>
<feature type="binding site" evidence="5">
    <location>
        <position position="261"/>
    </location>
    <ligand>
        <name>Mg(2+)</name>
        <dbReference type="ChEBI" id="CHEBI:18420"/>
        <label>1</label>
    </ligand>
</feature>
<feature type="domain" description="ATP-grasp" evidence="7">
    <location>
        <begin position="104"/>
        <end position="307"/>
    </location>
</feature>
<dbReference type="GO" id="GO:0046872">
    <property type="term" value="F:metal ion binding"/>
    <property type="evidence" value="ECO:0007669"/>
    <property type="project" value="UniProtKB-KW"/>
</dbReference>
<evidence type="ECO:0000256" key="4">
    <source>
        <dbReference type="HAMAP-Rule" id="MF_00047"/>
    </source>
</evidence>
<dbReference type="GO" id="GO:0005737">
    <property type="term" value="C:cytoplasm"/>
    <property type="evidence" value="ECO:0007669"/>
    <property type="project" value="UniProtKB-SubCell"/>
</dbReference>
<keyword evidence="6" id="KW-0067">ATP-binding</keyword>
<dbReference type="SUPFAM" id="SSF52440">
    <property type="entry name" value="PreATP-grasp domain"/>
    <property type="match status" value="1"/>
</dbReference>
<keyword evidence="6" id="KW-0547">Nucleotide-binding</keyword>
<dbReference type="AlphaFoldDB" id="A0AA90SSP1"/>
<proteinExistence type="inferred from homology"/>
<evidence type="ECO:0000259" key="7">
    <source>
        <dbReference type="PROSITE" id="PS50975"/>
    </source>
</evidence>
<comment type="subcellular location">
    <subcellularLocation>
        <location evidence="4">Cytoplasm</location>
    </subcellularLocation>
</comment>
<feature type="binding site" evidence="5">
    <location>
        <position position="274"/>
    </location>
    <ligand>
        <name>Mg(2+)</name>
        <dbReference type="ChEBI" id="CHEBI:18420"/>
        <label>2</label>
    </ligand>
</feature>
<evidence type="ECO:0000256" key="3">
    <source>
        <dbReference type="ARBA" id="ARBA00023316"/>
    </source>
</evidence>
<dbReference type="EMBL" id="JASXSV010000007">
    <property type="protein sequence ID" value="MDP0588750.1"/>
    <property type="molecule type" value="Genomic_DNA"/>
</dbReference>
<keyword evidence="4" id="KW-0133">Cell shape</keyword>
<evidence type="ECO:0000313" key="8">
    <source>
        <dbReference type="EMBL" id="MDP0588750.1"/>
    </source>
</evidence>
<dbReference type="InterPro" id="IPR011127">
    <property type="entry name" value="Dala_Dala_lig_N"/>
</dbReference>
<dbReference type="Pfam" id="PF01820">
    <property type="entry name" value="Dala_Dala_lig_N"/>
    <property type="match status" value="1"/>
</dbReference>
<feature type="binding site" evidence="5">
    <location>
        <position position="274"/>
    </location>
    <ligand>
        <name>Mg(2+)</name>
        <dbReference type="ChEBI" id="CHEBI:18420"/>
        <label>1</label>
    </ligand>
</feature>
<keyword evidence="3 4" id="KW-0961">Cell wall biogenesis/degradation</keyword>
<dbReference type="InterPro" id="IPR016185">
    <property type="entry name" value="PreATP-grasp_dom_sf"/>
</dbReference>